<evidence type="ECO:0000313" key="2">
    <source>
        <dbReference type="EMBL" id="KZT20846.1"/>
    </source>
</evidence>
<dbReference type="InParanoid" id="A0A165PCS5"/>
<dbReference type="EMBL" id="KV425614">
    <property type="protein sequence ID" value="KZT20846.1"/>
    <property type="molecule type" value="Genomic_DNA"/>
</dbReference>
<dbReference type="OrthoDB" id="2963117at2759"/>
<sequence length="71" mass="8164">MLHYEHQHYGPDNTFLYSCFPSQRRFSVIPQAVIRKVRPILPNVNPLNISQGSTGSLGDIQSRPQVLWETQ</sequence>
<dbReference type="Proteomes" id="UP000076761">
    <property type="component" value="Unassembled WGS sequence"/>
</dbReference>
<evidence type="ECO:0000256" key="1">
    <source>
        <dbReference type="SAM" id="MobiDB-lite"/>
    </source>
</evidence>
<organism evidence="2 3">
    <name type="scientific">Neolentinus lepideus HHB14362 ss-1</name>
    <dbReference type="NCBI Taxonomy" id="1314782"/>
    <lineage>
        <taxon>Eukaryota</taxon>
        <taxon>Fungi</taxon>
        <taxon>Dikarya</taxon>
        <taxon>Basidiomycota</taxon>
        <taxon>Agaricomycotina</taxon>
        <taxon>Agaricomycetes</taxon>
        <taxon>Gloeophyllales</taxon>
        <taxon>Gloeophyllaceae</taxon>
        <taxon>Neolentinus</taxon>
    </lineage>
</organism>
<reference evidence="2 3" key="1">
    <citation type="journal article" date="2016" name="Mol. Biol. Evol.">
        <title>Comparative Genomics of Early-Diverging Mushroom-Forming Fungi Provides Insights into the Origins of Lignocellulose Decay Capabilities.</title>
        <authorList>
            <person name="Nagy L.G."/>
            <person name="Riley R."/>
            <person name="Tritt A."/>
            <person name="Adam C."/>
            <person name="Daum C."/>
            <person name="Floudas D."/>
            <person name="Sun H."/>
            <person name="Yadav J.S."/>
            <person name="Pangilinan J."/>
            <person name="Larsson K.H."/>
            <person name="Matsuura K."/>
            <person name="Barry K."/>
            <person name="Labutti K."/>
            <person name="Kuo R."/>
            <person name="Ohm R.A."/>
            <person name="Bhattacharya S.S."/>
            <person name="Shirouzu T."/>
            <person name="Yoshinaga Y."/>
            <person name="Martin F.M."/>
            <person name="Grigoriev I.V."/>
            <person name="Hibbett D.S."/>
        </authorList>
    </citation>
    <scope>NUCLEOTIDE SEQUENCE [LARGE SCALE GENOMIC DNA]</scope>
    <source>
        <strain evidence="2 3">HHB14362 ss-1</strain>
    </source>
</reference>
<evidence type="ECO:0000313" key="3">
    <source>
        <dbReference type="Proteomes" id="UP000076761"/>
    </source>
</evidence>
<name>A0A165PCS5_9AGAM</name>
<proteinExistence type="predicted"/>
<gene>
    <name evidence="2" type="ORF">NEOLEDRAFT_1140164</name>
</gene>
<accession>A0A165PCS5</accession>
<keyword evidence="3" id="KW-1185">Reference proteome</keyword>
<protein>
    <submittedName>
        <fullName evidence="2">Uncharacterized protein</fullName>
    </submittedName>
</protein>
<feature type="region of interest" description="Disordered" evidence="1">
    <location>
        <begin position="52"/>
        <end position="71"/>
    </location>
</feature>
<feature type="compositionally biased region" description="Polar residues" evidence="1">
    <location>
        <begin position="62"/>
        <end position="71"/>
    </location>
</feature>
<dbReference type="AlphaFoldDB" id="A0A165PCS5"/>